<dbReference type="InterPro" id="IPR011032">
    <property type="entry name" value="GroES-like_sf"/>
</dbReference>
<dbReference type="InterPro" id="IPR020843">
    <property type="entry name" value="ER"/>
</dbReference>
<dbReference type="EMBL" id="JAPMSZ010000011">
    <property type="protein sequence ID" value="KAJ5083949.1"/>
    <property type="molecule type" value="Genomic_DNA"/>
</dbReference>
<evidence type="ECO:0000259" key="3">
    <source>
        <dbReference type="SMART" id="SM00829"/>
    </source>
</evidence>
<dbReference type="InterPro" id="IPR047122">
    <property type="entry name" value="Trans-enoyl_RdTase-like"/>
</dbReference>
<dbReference type="GO" id="GO:0016651">
    <property type="term" value="F:oxidoreductase activity, acting on NAD(P)H"/>
    <property type="evidence" value="ECO:0007669"/>
    <property type="project" value="InterPro"/>
</dbReference>
<dbReference type="CDD" id="cd08249">
    <property type="entry name" value="enoyl_reductase_like"/>
    <property type="match status" value="1"/>
</dbReference>
<organism evidence="4 5">
    <name type="scientific">Penicillium alfredii</name>
    <dbReference type="NCBI Taxonomy" id="1506179"/>
    <lineage>
        <taxon>Eukaryota</taxon>
        <taxon>Fungi</taxon>
        <taxon>Dikarya</taxon>
        <taxon>Ascomycota</taxon>
        <taxon>Pezizomycotina</taxon>
        <taxon>Eurotiomycetes</taxon>
        <taxon>Eurotiomycetidae</taxon>
        <taxon>Eurotiales</taxon>
        <taxon>Aspergillaceae</taxon>
        <taxon>Penicillium</taxon>
    </lineage>
</organism>
<comment type="similarity">
    <text evidence="1">Belongs to the zinc-containing alcohol dehydrogenase family.</text>
</comment>
<feature type="domain" description="Enoyl reductase (ER)" evidence="3">
    <location>
        <begin position="9"/>
        <end position="359"/>
    </location>
</feature>
<evidence type="ECO:0000313" key="4">
    <source>
        <dbReference type="EMBL" id="KAJ5083949.1"/>
    </source>
</evidence>
<gene>
    <name evidence="4" type="ORF">NUU61_008528</name>
</gene>
<dbReference type="InterPro" id="IPR036291">
    <property type="entry name" value="NAD(P)-bd_dom_sf"/>
</dbReference>
<dbReference type="GeneID" id="81398222"/>
<dbReference type="SMART" id="SM00829">
    <property type="entry name" value="PKS_ER"/>
    <property type="match status" value="1"/>
</dbReference>
<keyword evidence="2" id="KW-0560">Oxidoreductase</keyword>
<dbReference type="Gene3D" id="3.90.180.10">
    <property type="entry name" value="Medium-chain alcohol dehydrogenases, catalytic domain"/>
    <property type="match status" value="1"/>
</dbReference>
<sequence>MKEAFVDKNISVTIRDTDIPVPEVGQVLIRVVISGTNPKDWKLPLVWPADRTPTNQGDDIAGYIEAVGEGVVGFHKGDKVAAFHQVMKPHGSYAEYAIAPENTTFHIPARTSFEGEPTYGSKQMFFIRANIGPRLEAATIPLAAMTAALGLYQRLKLPLPWNPATEPLPLIVYGGATAVGAFAIKLAQLSNIHPLITVAGKGSAFVETLIDRHKGDTIIDYREGDEVIRAKIKEAAGGRSIHYAYDAVGEHGSHQNVDAVMTSPGEITTMFPHSGDYQPPEGVIIGQTIAGSVHMPPTAGKTVEDNEFGAALFQFIGRGLAQGWFSGHPYEVRPGGLAGLEEALQDLRAGKASAVKYVVRINETEGVV</sequence>
<reference evidence="4" key="2">
    <citation type="journal article" date="2023" name="IMA Fungus">
        <title>Comparative genomic study of the Penicillium genus elucidates a diverse pangenome and 15 lateral gene transfer events.</title>
        <authorList>
            <person name="Petersen C."/>
            <person name="Sorensen T."/>
            <person name="Nielsen M.R."/>
            <person name="Sondergaard T.E."/>
            <person name="Sorensen J.L."/>
            <person name="Fitzpatrick D.A."/>
            <person name="Frisvad J.C."/>
            <person name="Nielsen K.L."/>
        </authorList>
    </citation>
    <scope>NUCLEOTIDE SEQUENCE</scope>
    <source>
        <strain evidence="4">IBT 34128</strain>
    </source>
</reference>
<name>A0A9W9ELL6_9EURO</name>
<keyword evidence="5" id="KW-1185">Reference proteome</keyword>
<dbReference type="PANTHER" id="PTHR45348">
    <property type="entry name" value="HYPOTHETICAL OXIDOREDUCTASE (EUROFUNG)"/>
    <property type="match status" value="1"/>
</dbReference>
<dbReference type="PANTHER" id="PTHR45348:SF5">
    <property type="entry name" value="OXIDOREDUCTASE, PUTATIVE (AFU_ORTHOLOGUE AFUA_8G01420)-RELATED"/>
    <property type="match status" value="1"/>
</dbReference>
<accession>A0A9W9ELL6</accession>
<dbReference type="SUPFAM" id="SSF50129">
    <property type="entry name" value="GroES-like"/>
    <property type="match status" value="1"/>
</dbReference>
<evidence type="ECO:0000256" key="1">
    <source>
        <dbReference type="ARBA" id="ARBA00008072"/>
    </source>
</evidence>
<dbReference type="Gene3D" id="3.40.50.720">
    <property type="entry name" value="NAD(P)-binding Rossmann-like Domain"/>
    <property type="match status" value="1"/>
</dbReference>
<evidence type="ECO:0000256" key="2">
    <source>
        <dbReference type="ARBA" id="ARBA00023002"/>
    </source>
</evidence>
<protein>
    <recommendedName>
        <fullName evidence="3">Enoyl reductase (ER) domain-containing protein</fullName>
    </recommendedName>
</protein>
<dbReference type="OrthoDB" id="3233595at2759"/>
<dbReference type="InterPro" id="IPR013154">
    <property type="entry name" value="ADH-like_N"/>
</dbReference>
<evidence type="ECO:0000313" key="5">
    <source>
        <dbReference type="Proteomes" id="UP001141434"/>
    </source>
</evidence>
<dbReference type="SUPFAM" id="SSF51735">
    <property type="entry name" value="NAD(P)-binding Rossmann-fold domains"/>
    <property type="match status" value="1"/>
</dbReference>
<dbReference type="Proteomes" id="UP001141434">
    <property type="component" value="Unassembled WGS sequence"/>
</dbReference>
<reference evidence="4" key="1">
    <citation type="submission" date="2022-11" db="EMBL/GenBank/DDBJ databases">
        <authorList>
            <person name="Petersen C."/>
        </authorList>
    </citation>
    <scope>NUCLEOTIDE SEQUENCE</scope>
    <source>
        <strain evidence="4">IBT 34128</strain>
    </source>
</reference>
<dbReference type="RefSeq" id="XP_056507346.1">
    <property type="nucleotide sequence ID" value="XM_056659053.1"/>
</dbReference>
<comment type="caution">
    <text evidence="4">The sequence shown here is derived from an EMBL/GenBank/DDBJ whole genome shotgun (WGS) entry which is preliminary data.</text>
</comment>
<dbReference type="Pfam" id="PF08240">
    <property type="entry name" value="ADH_N"/>
    <property type="match status" value="1"/>
</dbReference>
<dbReference type="AlphaFoldDB" id="A0A9W9ELL6"/>
<proteinExistence type="inferred from homology"/>